<accession>A0A7S9GY72</accession>
<proteinExistence type="inferred from homology"/>
<name>A0A7S9GY72_9BRAD</name>
<gene>
    <name evidence="3" type="ORF">IC761_27780</name>
</gene>
<dbReference type="AlphaFoldDB" id="A0A7S9GY72"/>
<dbReference type="PANTHER" id="PTHR10963">
    <property type="entry name" value="GLYCOSYL HYDROLASE-RELATED"/>
    <property type="match status" value="1"/>
</dbReference>
<dbReference type="Proteomes" id="UP000594621">
    <property type="component" value="Chromosome"/>
</dbReference>
<dbReference type="GO" id="GO:0004553">
    <property type="term" value="F:hydrolase activity, hydrolyzing O-glycosyl compounds"/>
    <property type="evidence" value="ECO:0007669"/>
    <property type="project" value="InterPro"/>
</dbReference>
<dbReference type="PROSITE" id="PS51762">
    <property type="entry name" value="GH16_2"/>
    <property type="match status" value="1"/>
</dbReference>
<keyword evidence="4" id="KW-1185">Reference proteome</keyword>
<reference evidence="3 4" key="1">
    <citation type="submission" date="2020-09" db="EMBL/GenBank/DDBJ databases">
        <title>Complete genomes of bradyrhizobia occurring on native shrubby legumes in Australia.</title>
        <authorList>
            <person name="Lafay B."/>
        </authorList>
    </citation>
    <scope>NUCLEOTIDE SEQUENCE [LARGE SCALE GENOMIC DNA]</scope>
    <source>
        <strain evidence="3 4">BDV5040</strain>
    </source>
</reference>
<dbReference type="GO" id="GO:0005975">
    <property type="term" value="P:carbohydrate metabolic process"/>
    <property type="evidence" value="ECO:0007669"/>
    <property type="project" value="InterPro"/>
</dbReference>
<evidence type="ECO:0000313" key="4">
    <source>
        <dbReference type="Proteomes" id="UP000594621"/>
    </source>
</evidence>
<dbReference type="InterPro" id="IPR013320">
    <property type="entry name" value="ConA-like_dom_sf"/>
</dbReference>
<dbReference type="Pfam" id="PF00722">
    <property type="entry name" value="Glyco_hydro_16"/>
    <property type="match status" value="1"/>
</dbReference>
<dbReference type="InterPro" id="IPR050546">
    <property type="entry name" value="Glycosyl_Hydrlase_16"/>
</dbReference>
<keyword evidence="3" id="KW-0378">Hydrolase</keyword>
<dbReference type="EMBL" id="CP061379">
    <property type="protein sequence ID" value="QPF90269.1"/>
    <property type="molecule type" value="Genomic_DNA"/>
</dbReference>
<organism evidence="3 4">
    <name type="scientific">Bradyrhizobium commune</name>
    <dbReference type="NCBI Taxonomy" id="83627"/>
    <lineage>
        <taxon>Bacteria</taxon>
        <taxon>Pseudomonadati</taxon>
        <taxon>Pseudomonadota</taxon>
        <taxon>Alphaproteobacteria</taxon>
        <taxon>Hyphomicrobiales</taxon>
        <taxon>Nitrobacteraceae</taxon>
        <taxon>Bradyrhizobium</taxon>
    </lineage>
</organism>
<evidence type="ECO:0000313" key="3">
    <source>
        <dbReference type="EMBL" id="QPF90269.1"/>
    </source>
</evidence>
<dbReference type="CDD" id="cd08023">
    <property type="entry name" value="GH16_laminarinase_like"/>
    <property type="match status" value="1"/>
</dbReference>
<protein>
    <submittedName>
        <fullName evidence="3">Glycoside hydrolase family 16 protein</fullName>
    </submittedName>
</protein>
<dbReference type="InterPro" id="IPR000757">
    <property type="entry name" value="Beta-glucanase-like"/>
</dbReference>
<dbReference type="Gene3D" id="2.60.120.200">
    <property type="match status" value="1"/>
</dbReference>
<dbReference type="RefSeq" id="WP_195799861.1">
    <property type="nucleotide sequence ID" value="NZ_CP061379.1"/>
</dbReference>
<dbReference type="SUPFAM" id="SSF49899">
    <property type="entry name" value="Concanavalin A-like lectins/glucanases"/>
    <property type="match status" value="1"/>
</dbReference>
<evidence type="ECO:0000256" key="1">
    <source>
        <dbReference type="ARBA" id="ARBA00006865"/>
    </source>
</evidence>
<feature type="domain" description="GH16" evidence="2">
    <location>
        <begin position="9"/>
        <end position="281"/>
    </location>
</feature>
<evidence type="ECO:0000259" key="2">
    <source>
        <dbReference type="PROSITE" id="PS51762"/>
    </source>
</evidence>
<dbReference type="KEGG" id="bcou:IC761_27780"/>
<comment type="similarity">
    <text evidence="1">Belongs to the glycosyl hydrolase 16 family.</text>
</comment>
<dbReference type="PANTHER" id="PTHR10963:SF55">
    <property type="entry name" value="GLYCOSIDE HYDROLASE FAMILY 16 PROTEIN"/>
    <property type="match status" value="1"/>
</dbReference>
<sequence>MPKHAVLSRLFVLLTIPVLAVALPILPSRAGGWEMVFSDEFNGDALDRNKWATRYLYQNETMDHFTDESQRYRDSQVTVAGGVLNLRAEKKPGADLFESGLIRSHRTFYYGYYEARVFLPSGKGVFPAFWLEADYDQDGKFWHPPEIDIFEYVINGTTDKPNMLHSSSTPPGLPQPFTFVDPSFRTDFRIMVGKDDLNRDWHVAGFVWTPDTISLFWDGRRIYTRKYEWQRKDGQLGPPAHIDLNFAVGGTKWAGKNGVDDAAFPQDFKVDYVRVCQFTESSRGSRQCGDSKFTPDPAEFGYAAAINDMPKPSFTKNTLINGRRPEVGEITAADLSTGIEVSIALKLPEGYPTDKTLLVAAVDKNTGTTAASASRKLDERAFTVRPDGSSSVGVSLPAIRRPGSYRLEARLTADVSDEKGKRYSSAAPLECDTPIAQPLKSRSCQLATFEVR</sequence>